<proteinExistence type="predicted"/>
<name>A0A5C6BCV7_9PLAN</name>
<feature type="transmembrane region" description="Helical" evidence="1">
    <location>
        <begin position="120"/>
        <end position="143"/>
    </location>
</feature>
<feature type="transmembrane region" description="Helical" evidence="1">
    <location>
        <begin position="88"/>
        <end position="108"/>
    </location>
</feature>
<evidence type="ECO:0000313" key="3">
    <source>
        <dbReference type="Proteomes" id="UP000320735"/>
    </source>
</evidence>
<feature type="transmembrane region" description="Helical" evidence="1">
    <location>
        <begin position="53"/>
        <end position="76"/>
    </location>
</feature>
<dbReference type="Proteomes" id="UP000320735">
    <property type="component" value="Unassembled WGS sequence"/>
</dbReference>
<dbReference type="AlphaFoldDB" id="A0A5C6BCV7"/>
<evidence type="ECO:0000313" key="2">
    <source>
        <dbReference type="EMBL" id="TWU09341.1"/>
    </source>
</evidence>
<comment type="caution">
    <text evidence="2">The sequence shown here is derived from an EMBL/GenBank/DDBJ whole genome shotgun (WGS) entry which is preliminary data.</text>
</comment>
<dbReference type="RefSeq" id="WP_146373048.1">
    <property type="nucleotide sequence ID" value="NZ_SJPP01000002.1"/>
</dbReference>
<keyword evidence="1" id="KW-0472">Membrane</keyword>
<organism evidence="2 3">
    <name type="scientific">Symmachiella macrocystis</name>
    <dbReference type="NCBI Taxonomy" id="2527985"/>
    <lineage>
        <taxon>Bacteria</taxon>
        <taxon>Pseudomonadati</taxon>
        <taxon>Planctomycetota</taxon>
        <taxon>Planctomycetia</taxon>
        <taxon>Planctomycetales</taxon>
        <taxon>Planctomycetaceae</taxon>
        <taxon>Symmachiella</taxon>
    </lineage>
</organism>
<reference evidence="2 3" key="1">
    <citation type="submission" date="2019-02" db="EMBL/GenBank/DDBJ databases">
        <title>Deep-cultivation of Planctomycetes and their phenomic and genomic characterization uncovers novel biology.</title>
        <authorList>
            <person name="Wiegand S."/>
            <person name="Jogler M."/>
            <person name="Boedeker C."/>
            <person name="Pinto D."/>
            <person name="Vollmers J."/>
            <person name="Rivas-Marin E."/>
            <person name="Kohn T."/>
            <person name="Peeters S.H."/>
            <person name="Heuer A."/>
            <person name="Rast P."/>
            <person name="Oberbeckmann S."/>
            <person name="Bunk B."/>
            <person name="Jeske O."/>
            <person name="Meyerdierks A."/>
            <person name="Storesund J.E."/>
            <person name="Kallscheuer N."/>
            <person name="Luecker S."/>
            <person name="Lage O.M."/>
            <person name="Pohl T."/>
            <person name="Merkel B.J."/>
            <person name="Hornburger P."/>
            <person name="Mueller R.-W."/>
            <person name="Bruemmer F."/>
            <person name="Labrenz M."/>
            <person name="Spormann A.M."/>
            <person name="Op Den Camp H."/>
            <person name="Overmann J."/>
            <person name="Amann R."/>
            <person name="Jetten M.S.M."/>
            <person name="Mascher T."/>
            <person name="Medema M.H."/>
            <person name="Devos D.P."/>
            <person name="Kaster A.-K."/>
            <person name="Ovreas L."/>
            <person name="Rohde M."/>
            <person name="Galperin M.Y."/>
            <person name="Jogler C."/>
        </authorList>
    </citation>
    <scope>NUCLEOTIDE SEQUENCE [LARGE SCALE GENOMIC DNA]</scope>
    <source>
        <strain evidence="2 3">CA54</strain>
    </source>
</reference>
<dbReference type="OrthoDB" id="292066at2"/>
<keyword evidence="3" id="KW-1185">Reference proteome</keyword>
<accession>A0A5C6BCV7</accession>
<protein>
    <submittedName>
        <fullName evidence="2">Uncharacterized protein</fullName>
    </submittedName>
</protein>
<gene>
    <name evidence="2" type="ORF">CA54_45820</name>
</gene>
<evidence type="ECO:0000256" key="1">
    <source>
        <dbReference type="SAM" id="Phobius"/>
    </source>
</evidence>
<dbReference type="PROSITE" id="PS51257">
    <property type="entry name" value="PROKAR_LIPOPROTEIN"/>
    <property type="match status" value="1"/>
</dbReference>
<keyword evidence="1" id="KW-0812">Transmembrane</keyword>
<dbReference type="EMBL" id="SJPP01000002">
    <property type="protein sequence ID" value="TWU09341.1"/>
    <property type="molecule type" value="Genomic_DNA"/>
</dbReference>
<sequence>MTTQLRSLAVWKWGLLLLLWCGCLYGVLRVTEIPGDWGHWICGPWGCGPKLQALVACHGFWLVLLAPPTIIFCAALPTRQVRLIGTLLAGWGAAAVLIVTLIQGWTWLPVALHPIYFGQRVLFCIATTVEIPIVQFVCIGLLLRYLAKSRDRREAAEGDRANELEA</sequence>
<keyword evidence="1" id="KW-1133">Transmembrane helix</keyword>